<keyword evidence="2" id="KW-1185">Reference proteome</keyword>
<comment type="caution">
    <text evidence="1">The sequence shown here is derived from an EMBL/GenBank/DDBJ whole genome shotgun (WGS) entry which is preliminary data.</text>
</comment>
<dbReference type="AlphaFoldDB" id="A0A1R2CG06"/>
<dbReference type="EMBL" id="MPUH01000164">
    <property type="protein sequence ID" value="OMJ87933.1"/>
    <property type="molecule type" value="Genomic_DNA"/>
</dbReference>
<gene>
    <name evidence="1" type="ORF">SteCoe_10263</name>
</gene>
<protein>
    <submittedName>
        <fullName evidence="1">Uncharacterized protein</fullName>
    </submittedName>
</protein>
<name>A0A1R2CG06_9CILI</name>
<evidence type="ECO:0000313" key="2">
    <source>
        <dbReference type="Proteomes" id="UP000187209"/>
    </source>
</evidence>
<dbReference type="Proteomes" id="UP000187209">
    <property type="component" value="Unassembled WGS sequence"/>
</dbReference>
<evidence type="ECO:0000313" key="1">
    <source>
        <dbReference type="EMBL" id="OMJ87933.1"/>
    </source>
</evidence>
<organism evidence="1 2">
    <name type="scientific">Stentor coeruleus</name>
    <dbReference type="NCBI Taxonomy" id="5963"/>
    <lineage>
        <taxon>Eukaryota</taxon>
        <taxon>Sar</taxon>
        <taxon>Alveolata</taxon>
        <taxon>Ciliophora</taxon>
        <taxon>Postciliodesmatophora</taxon>
        <taxon>Heterotrichea</taxon>
        <taxon>Heterotrichida</taxon>
        <taxon>Stentoridae</taxon>
        <taxon>Stentor</taxon>
    </lineage>
</organism>
<proteinExistence type="predicted"/>
<reference evidence="1 2" key="1">
    <citation type="submission" date="2016-11" db="EMBL/GenBank/DDBJ databases">
        <title>The macronuclear genome of Stentor coeruleus: a giant cell with tiny introns.</title>
        <authorList>
            <person name="Slabodnick M."/>
            <person name="Ruby J.G."/>
            <person name="Reiff S.B."/>
            <person name="Swart E.C."/>
            <person name="Gosai S."/>
            <person name="Prabakaran S."/>
            <person name="Witkowska E."/>
            <person name="Larue G.E."/>
            <person name="Fisher S."/>
            <person name="Freeman R.M."/>
            <person name="Gunawardena J."/>
            <person name="Chu W."/>
            <person name="Stover N.A."/>
            <person name="Gregory B.D."/>
            <person name="Nowacki M."/>
            <person name="Derisi J."/>
            <person name="Roy S.W."/>
            <person name="Marshall W.F."/>
            <person name="Sood P."/>
        </authorList>
    </citation>
    <scope>NUCLEOTIDE SEQUENCE [LARGE SCALE GENOMIC DNA]</scope>
    <source>
        <strain evidence="1">WM001</strain>
    </source>
</reference>
<sequence>MIKIKTYKTTGDFLPVKEFSFPSSRSSRYFSMKNSKGSRPVSKNFKRIVSVREFKPEFLNPKLALAQHPTMHMKSQKSLLISSPSIPIKLNHNSENFSRPGSVLFYPDPREKLRNFTDKFFRDQSVNNHPLKIYKPSRKITVRLDEKSNESKVGVHDNVSPYKNLSCLDFKEESFEKMIKKKVVKVQAWVPQPTIYTNSFIE</sequence>
<accession>A0A1R2CG06</accession>